<proteinExistence type="predicted"/>
<sequence length="66" mass="7301">MCRWFGEYGVSKFSSVGKLARVWLSRGCSTASQERVFSIGSVVVSSFQTHSETIDSPTILINGYLH</sequence>
<reference evidence="2" key="1">
    <citation type="submission" date="2017-03" db="EMBL/GenBank/DDBJ databases">
        <title>Phytopthora megakarya and P. palmivora, two closely related causual agents of cacao black pod achieved similar genome size and gene model numbers by different mechanisms.</title>
        <authorList>
            <person name="Ali S."/>
            <person name="Shao J."/>
            <person name="Larry D.J."/>
            <person name="Kronmiller B."/>
            <person name="Shen D."/>
            <person name="Strem M.D."/>
            <person name="Melnick R.L."/>
            <person name="Guiltinan M.J."/>
            <person name="Tyler B.M."/>
            <person name="Meinhardt L.W."/>
            <person name="Bailey B.A."/>
        </authorList>
    </citation>
    <scope>NUCLEOTIDE SEQUENCE [LARGE SCALE GENOMIC DNA]</scope>
    <source>
        <strain evidence="2">zdho120</strain>
    </source>
</reference>
<keyword evidence="2" id="KW-1185">Reference proteome</keyword>
<evidence type="ECO:0008006" key="3">
    <source>
        <dbReference type="Google" id="ProtNLM"/>
    </source>
</evidence>
<evidence type="ECO:0000313" key="2">
    <source>
        <dbReference type="Proteomes" id="UP000198211"/>
    </source>
</evidence>
<dbReference type="Proteomes" id="UP000198211">
    <property type="component" value="Unassembled WGS sequence"/>
</dbReference>
<evidence type="ECO:0000313" key="1">
    <source>
        <dbReference type="EMBL" id="OWY94713.1"/>
    </source>
</evidence>
<name>A0A225UP13_9STRA</name>
<protein>
    <recommendedName>
        <fullName evidence="3">HAT C-terminal dimerisation domain-containing protein</fullName>
    </recommendedName>
</protein>
<gene>
    <name evidence="1" type="ORF">PHMEG_00035479</name>
</gene>
<accession>A0A225UP13</accession>
<dbReference type="AlphaFoldDB" id="A0A225UP13"/>
<organism evidence="1 2">
    <name type="scientific">Phytophthora megakarya</name>
    <dbReference type="NCBI Taxonomy" id="4795"/>
    <lineage>
        <taxon>Eukaryota</taxon>
        <taxon>Sar</taxon>
        <taxon>Stramenopiles</taxon>
        <taxon>Oomycota</taxon>
        <taxon>Peronosporomycetes</taxon>
        <taxon>Peronosporales</taxon>
        <taxon>Peronosporaceae</taxon>
        <taxon>Phytophthora</taxon>
    </lineage>
</organism>
<dbReference type="EMBL" id="NBNE01013950">
    <property type="protein sequence ID" value="OWY94713.1"/>
    <property type="molecule type" value="Genomic_DNA"/>
</dbReference>
<comment type="caution">
    <text evidence="1">The sequence shown here is derived from an EMBL/GenBank/DDBJ whole genome shotgun (WGS) entry which is preliminary data.</text>
</comment>